<protein>
    <submittedName>
        <fullName evidence="1">Uncharacterized protein</fullName>
    </submittedName>
</protein>
<evidence type="ECO:0000313" key="1">
    <source>
        <dbReference type="EMBL" id="RYR18710.1"/>
    </source>
</evidence>
<name>A0A444ZWW2_ARAHY</name>
<proteinExistence type="predicted"/>
<keyword evidence="2" id="KW-1185">Reference proteome</keyword>
<reference evidence="1 2" key="1">
    <citation type="submission" date="2019-01" db="EMBL/GenBank/DDBJ databases">
        <title>Sequencing of cultivated peanut Arachis hypogaea provides insights into genome evolution and oil improvement.</title>
        <authorList>
            <person name="Chen X."/>
        </authorList>
    </citation>
    <scope>NUCLEOTIDE SEQUENCE [LARGE SCALE GENOMIC DNA]</scope>
    <source>
        <strain evidence="2">cv. Fuhuasheng</strain>
        <tissue evidence="1">Leaves</tissue>
    </source>
</reference>
<gene>
    <name evidence="1" type="ORF">Ahy_B03g063324</name>
</gene>
<dbReference type="Proteomes" id="UP000289738">
    <property type="component" value="Chromosome B03"/>
</dbReference>
<evidence type="ECO:0000313" key="2">
    <source>
        <dbReference type="Proteomes" id="UP000289738"/>
    </source>
</evidence>
<comment type="caution">
    <text evidence="1">The sequence shown here is derived from an EMBL/GenBank/DDBJ whole genome shotgun (WGS) entry which is preliminary data.</text>
</comment>
<organism evidence="1 2">
    <name type="scientific">Arachis hypogaea</name>
    <name type="common">Peanut</name>
    <dbReference type="NCBI Taxonomy" id="3818"/>
    <lineage>
        <taxon>Eukaryota</taxon>
        <taxon>Viridiplantae</taxon>
        <taxon>Streptophyta</taxon>
        <taxon>Embryophyta</taxon>
        <taxon>Tracheophyta</taxon>
        <taxon>Spermatophyta</taxon>
        <taxon>Magnoliopsida</taxon>
        <taxon>eudicotyledons</taxon>
        <taxon>Gunneridae</taxon>
        <taxon>Pentapetalae</taxon>
        <taxon>rosids</taxon>
        <taxon>fabids</taxon>
        <taxon>Fabales</taxon>
        <taxon>Fabaceae</taxon>
        <taxon>Papilionoideae</taxon>
        <taxon>50 kb inversion clade</taxon>
        <taxon>dalbergioids sensu lato</taxon>
        <taxon>Dalbergieae</taxon>
        <taxon>Pterocarpus clade</taxon>
        <taxon>Arachis</taxon>
    </lineage>
</organism>
<dbReference type="AlphaFoldDB" id="A0A444ZWW2"/>
<sequence>MAEHHGLYLFTMHTKEHGSLLIQSLERPMKWLTMVESLFFQNRFNSDIGVHGQANFSSFATHHDVHPPPLPMHLFQGVLSKGNMLTYNQVMEVRSNASDNKPFYNFLEVKDPELGRDAPGSHHGRHKAGRYGLDLSLKL</sequence>
<dbReference type="EMBL" id="SDMP01000013">
    <property type="protein sequence ID" value="RYR18710.1"/>
    <property type="molecule type" value="Genomic_DNA"/>
</dbReference>
<accession>A0A444ZWW2</accession>